<accession>A0ACB6ZPT4</accession>
<protein>
    <submittedName>
        <fullName evidence="1">Uncharacterized protein</fullName>
    </submittedName>
</protein>
<dbReference type="EMBL" id="MU117975">
    <property type="protein sequence ID" value="KAF9651433.1"/>
    <property type="molecule type" value="Genomic_DNA"/>
</dbReference>
<organism evidence="1 2">
    <name type="scientific">Thelephora ganbajun</name>
    <name type="common">Ganba fungus</name>
    <dbReference type="NCBI Taxonomy" id="370292"/>
    <lineage>
        <taxon>Eukaryota</taxon>
        <taxon>Fungi</taxon>
        <taxon>Dikarya</taxon>
        <taxon>Basidiomycota</taxon>
        <taxon>Agaricomycotina</taxon>
        <taxon>Agaricomycetes</taxon>
        <taxon>Thelephorales</taxon>
        <taxon>Thelephoraceae</taxon>
        <taxon>Thelephora</taxon>
    </lineage>
</organism>
<evidence type="ECO:0000313" key="2">
    <source>
        <dbReference type="Proteomes" id="UP000886501"/>
    </source>
</evidence>
<name>A0ACB6ZPT4_THEGA</name>
<gene>
    <name evidence="1" type="ORF">BDM02DRAFT_3091108</name>
</gene>
<comment type="caution">
    <text evidence="1">The sequence shown here is derived from an EMBL/GenBank/DDBJ whole genome shotgun (WGS) entry which is preliminary data.</text>
</comment>
<sequence>MVNLQVPDAVRSSWRVSLSPSWDVLGPFPIHAREQHFLSPSYPLNLSDDIDFTKSYPSSLIENGTVSWGKYTADLASGTLEVSYPKVRWRRIRQTEGWAGLQHHSVLHTVLTVFPPNNFDHDGSSTPPRLHVDLMQGSFFTVLPDSGGNRVPKWYSGNIYSMERSLPRIINLPSTPSVVSPTSYDVFVSGDYEESILCAQPSIRLFGDPRVYNGSDTPTLTVSLTTQVELPRPTIERLLSLDVVPDFIDGWAFGNTIGVFLRNYSPDRWVIKGVTLTEEQEGFDLRLLRCTVIQSSQARVVPIKILQSRPFRGAILEFTIRATSSSGDEGLPVSLPFTHLPHWSSNASPTLCIKSTYLYSGFTPTAFLIKPPLESHSTPQAPVVALHGAGVDILDLPFWKDALPRQGRSWTIIPSGRTSWGLDWHGLSAAEVWHCVEALGKLLSDENLPWTSWSIPSNIRAVLIGHSNGGQGTWHITARSPDRVVAAVPAAGYIKSQAYVPLTQSHARHFVDPALNSILESSLTPDDNDLFLSNVAGVSILAVHGGDDENVPTWHTRELFSALNSLHLITDITRIRLKEDPGQPHWYGWVFDNDAVQSFIRRHACEPTRFADGRSIESMLTLTVAVPAESDTLCGLRIEKLSIPGRLGKLRIFKSDHDTIKIDSTNVRQFTMNWGGSSGVIDVEGQVVNRNDREIFVRFSKGADNLWRTTFPEDRTADIQPSGRLSLILSSKGPLLFVIPNEDNLSLSHALRLAHDLDTFHKLDVEILTDAEASGLLEGGTLGPSNVVIFDGPKKTSFGRRLLGDSKHPLLPPRVYRSRVKSNGMLPCDGAIFLHKHPTHTDAVTLFLRADDEIGMENVLRLFPVRTGVFGPDWMVVSSDTDMLGAAGVTGAG</sequence>
<evidence type="ECO:0000313" key="1">
    <source>
        <dbReference type="EMBL" id="KAF9651433.1"/>
    </source>
</evidence>
<dbReference type="Proteomes" id="UP000886501">
    <property type="component" value="Unassembled WGS sequence"/>
</dbReference>
<reference evidence="1" key="2">
    <citation type="journal article" date="2020" name="Nat. Commun.">
        <title>Large-scale genome sequencing of mycorrhizal fungi provides insights into the early evolution of symbiotic traits.</title>
        <authorList>
            <person name="Miyauchi S."/>
            <person name="Kiss E."/>
            <person name="Kuo A."/>
            <person name="Drula E."/>
            <person name="Kohler A."/>
            <person name="Sanchez-Garcia M."/>
            <person name="Morin E."/>
            <person name="Andreopoulos B."/>
            <person name="Barry K.W."/>
            <person name="Bonito G."/>
            <person name="Buee M."/>
            <person name="Carver A."/>
            <person name="Chen C."/>
            <person name="Cichocki N."/>
            <person name="Clum A."/>
            <person name="Culley D."/>
            <person name="Crous P.W."/>
            <person name="Fauchery L."/>
            <person name="Girlanda M."/>
            <person name="Hayes R.D."/>
            <person name="Keri Z."/>
            <person name="LaButti K."/>
            <person name="Lipzen A."/>
            <person name="Lombard V."/>
            <person name="Magnuson J."/>
            <person name="Maillard F."/>
            <person name="Murat C."/>
            <person name="Nolan M."/>
            <person name="Ohm R.A."/>
            <person name="Pangilinan J."/>
            <person name="Pereira M.F."/>
            <person name="Perotto S."/>
            <person name="Peter M."/>
            <person name="Pfister S."/>
            <person name="Riley R."/>
            <person name="Sitrit Y."/>
            <person name="Stielow J.B."/>
            <person name="Szollosi G."/>
            <person name="Zifcakova L."/>
            <person name="Stursova M."/>
            <person name="Spatafora J.W."/>
            <person name="Tedersoo L."/>
            <person name="Vaario L.M."/>
            <person name="Yamada A."/>
            <person name="Yan M."/>
            <person name="Wang P."/>
            <person name="Xu J."/>
            <person name="Bruns T."/>
            <person name="Baldrian P."/>
            <person name="Vilgalys R."/>
            <person name="Dunand C."/>
            <person name="Henrissat B."/>
            <person name="Grigoriev I.V."/>
            <person name="Hibbett D."/>
            <person name="Nagy L.G."/>
            <person name="Martin F.M."/>
        </authorList>
    </citation>
    <scope>NUCLEOTIDE SEQUENCE</scope>
    <source>
        <strain evidence="1">P2</strain>
    </source>
</reference>
<proteinExistence type="predicted"/>
<keyword evidence="2" id="KW-1185">Reference proteome</keyword>
<reference evidence="1" key="1">
    <citation type="submission" date="2019-10" db="EMBL/GenBank/DDBJ databases">
        <authorList>
            <consortium name="DOE Joint Genome Institute"/>
            <person name="Kuo A."/>
            <person name="Miyauchi S."/>
            <person name="Kiss E."/>
            <person name="Drula E."/>
            <person name="Kohler A."/>
            <person name="Sanchez-Garcia M."/>
            <person name="Andreopoulos B."/>
            <person name="Barry K.W."/>
            <person name="Bonito G."/>
            <person name="Buee M."/>
            <person name="Carver A."/>
            <person name="Chen C."/>
            <person name="Cichocki N."/>
            <person name="Clum A."/>
            <person name="Culley D."/>
            <person name="Crous P.W."/>
            <person name="Fauchery L."/>
            <person name="Girlanda M."/>
            <person name="Hayes R."/>
            <person name="Keri Z."/>
            <person name="Labutti K."/>
            <person name="Lipzen A."/>
            <person name="Lombard V."/>
            <person name="Magnuson J."/>
            <person name="Maillard F."/>
            <person name="Morin E."/>
            <person name="Murat C."/>
            <person name="Nolan M."/>
            <person name="Ohm R."/>
            <person name="Pangilinan J."/>
            <person name="Pereira M."/>
            <person name="Perotto S."/>
            <person name="Peter M."/>
            <person name="Riley R."/>
            <person name="Sitrit Y."/>
            <person name="Stielow B."/>
            <person name="Szollosi G."/>
            <person name="Zifcakova L."/>
            <person name="Stursova M."/>
            <person name="Spatafora J.W."/>
            <person name="Tedersoo L."/>
            <person name="Vaario L.-M."/>
            <person name="Yamada A."/>
            <person name="Yan M."/>
            <person name="Wang P."/>
            <person name="Xu J."/>
            <person name="Bruns T."/>
            <person name="Baldrian P."/>
            <person name="Vilgalys R."/>
            <person name="Henrissat B."/>
            <person name="Grigoriev I.V."/>
            <person name="Hibbett D."/>
            <person name="Nagy L.G."/>
            <person name="Martin F.M."/>
        </authorList>
    </citation>
    <scope>NUCLEOTIDE SEQUENCE</scope>
    <source>
        <strain evidence="1">P2</strain>
    </source>
</reference>